<evidence type="ECO:0000256" key="1">
    <source>
        <dbReference type="SAM" id="SignalP"/>
    </source>
</evidence>
<feature type="signal peptide" evidence="1">
    <location>
        <begin position="1"/>
        <end position="22"/>
    </location>
</feature>
<accession>A0A7H0LES2</accession>
<dbReference type="KEGG" id="spap:H3Z74_15555"/>
<feature type="chain" id="PRO_5028817315" evidence="1">
    <location>
        <begin position="23"/>
        <end position="140"/>
    </location>
</feature>
<evidence type="ECO:0000313" key="3">
    <source>
        <dbReference type="Proteomes" id="UP000516148"/>
    </source>
</evidence>
<sequence>MMRWPHRLIAATMVLAVAPAVAGPGPVYTPVVGSAERAAILKTLHGDDDPRLRITFRQFRVFHDGRRAIAYVEGDGAVGGFQSILTRDGKAAWRNVWGEGGRRQQQLRRWRPALCLGGTADHSLSRGARRAVSGHHRPGA</sequence>
<dbReference type="EMBL" id="CP061038">
    <property type="protein sequence ID" value="QNQ08175.1"/>
    <property type="molecule type" value="Genomic_DNA"/>
</dbReference>
<reference evidence="2 3" key="1">
    <citation type="submission" date="2020-09" db="EMBL/GenBank/DDBJ databases">
        <title>Sphingomonas sp., a new species isolated from pork steak.</title>
        <authorList>
            <person name="Heidler von Heilborn D."/>
        </authorList>
    </citation>
    <scope>NUCLEOTIDE SEQUENCE [LARGE SCALE GENOMIC DNA]</scope>
    <source>
        <strain evidence="3">S8-3T</strain>
    </source>
</reference>
<keyword evidence="1" id="KW-0732">Signal</keyword>
<protein>
    <submittedName>
        <fullName evidence="2">Uncharacterized protein</fullName>
    </submittedName>
</protein>
<dbReference type="RefSeq" id="WP_187760504.1">
    <property type="nucleotide sequence ID" value="NZ_CP061038.1"/>
</dbReference>
<gene>
    <name evidence="2" type="ORF">H3Z74_15555</name>
</gene>
<dbReference type="AlphaFoldDB" id="A0A7H0LES2"/>
<dbReference type="Proteomes" id="UP000516148">
    <property type="component" value="Chromosome"/>
</dbReference>
<name>A0A7H0LES2_9SPHN</name>
<proteinExistence type="predicted"/>
<keyword evidence="3" id="KW-1185">Reference proteome</keyword>
<organism evidence="2 3">
    <name type="scientific">Sphingomonas alpina</name>
    <dbReference type="NCBI Taxonomy" id="653931"/>
    <lineage>
        <taxon>Bacteria</taxon>
        <taxon>Pseudomonadati</taxon>
        <taxon>Pseudomonadota</taxon>
        <taxon>Alphaproteobacteria</taxon>
        <taxon>Sphingomonadales</taxon>
        <taxon>Sphingomonadaceae</taxon>
        <taxon>Sphingomonas</taxon>
    </lineage>
</organism>
<evidence type="ECO:0000313" key="2">
    <source>
        <dbReference type="EMBL" id="QNQ08175.1"/>
    </source>
</evidence>